<feature type="chain" id="PRO_5019472555" description="DUF3325 family protein" evidence="2">
    <location>
        <begin position="20"/>
        <end position="88"/>
    </location>
</feature>
<dbReference type="AlphaFoldDB" id="A0A430HFE1"/>
<protein>
    <recommendedName>
        <fullName evidence="5">DUF3325 family protein</fullName>
    </recommendedName>
</protein>
<feature type="signal peptide" evidence="2">
    <location>
        <begin position="1"/>
        <end position="19"/>
    </location>
</feature>
<evidence type="ECO:0008006" key="5">
    <source>
        <dbReference type="Google" id="ProtNLM"/>
    </source>
</evidence>
<gene>
    <name evidence="3" type="ORF">EJB06_25605</name>
</gene>
<keyword evidence="4" id="KW-1185">Reference proteome</keyword>
<proteinExistence type="predicted"/>
<dbReference type="RefSeq" id="WP_126076855.1">
    <property type="nucleotide sequence ID" value="NZ_CP051166.1"/>
</dbReference>
<reference evidence="3 4" key="1">
    <citation type="submission" date="2018-12" db="EMBL/GenBank/DDBJ databases">
        <authorList>
            <person name="Yang E."/>
        </authorList>
    </citation>
    <scope>NUCLEOTIDE SEQUENCE [LARGE SCALE GENOMIC DNA]</scope>
    <source>
        <strain evidence="3 4">SOD</strain>
    </source>
</reference>
<dbReference type="EMBL" id="RXLQ01000017">
    <property type="protein sequence ID" value="RSZ56274.1"/>
    <property type="molecule type" value="Genomic_DNA"/>
</dbReference>
<evidence type="ECO:0000313" key="3">
    <source>
        <dbReference type="EMBL" id="RSZ56274.1"/>
    </source>
</evidence>
<organism evidence="3 4">
    <name type="scientific">Massilia atriviolacea</name>
    <dbReference type="NCBI Taxonomy" id="2495579"/>
    <lineage>
        <taxon>Bacteria</taxon>
        <taxon>Pseudomonadati</taxon>
        <taxon>Pseudomonadota</taxon>
        <taxon>Betaproteobacteria</taxon>
        <taxon>Burkholderiales</taxon>
        <taxon>Oxalobacteraceae</taxon>
        <taxon>Telluria group</taxon>
        <taxon>Massilia</taxon>
    </lineage>
</organism>
<keyword evidence="1" id="KW-0812">Transmembrane</keyword>
<keyword evidence="1" id="KW-1133">Transmembrane helix</keyword>
<comment type="caution">
    <text evidence="3">The sequence shown here is derived from an EMBL/GenBank/DDBJ whole genome shotgun (WGS) entry which is preliminary data.</text>
</comment>
<keyword evidence="2" id="KW-0732">Signal</keyword>
<sequence length="88" mass="9066">MSFALALIFTLLSAAACNASTPRAEPRLAAALGWVLGAAPLLLAVLALGASMSTFTAILTVLAVWMIALPAIGVLRAVRRARARRAHG</sequence>
<dbReference type="Proteomes" id="UP000278085">
    <property type="component" value="Unassembled WGS sequence"/>
</dbReference>
<evidence type="ECO:0000256" key="2">
    <source>
        <dbReference type="SAM" id="SignalP"/>
    </source>
</evidence>
<evidence type="ECO:0000256" key="1">
    <source>
        <dbReference type="SAM" id="Phobius"/>
    </source>
</evidence>
<evidence type="ECO:0000313" key="4">
    <source>
        <dbReference type="Proteomes" id="UP000278085"/>
    </source>
</evidence>
<keyword evidence="1" id="KW-0472">Membrane</keyword>
<feature type="transmembrane region" description="Helical" evidence="1">
    <location>
        <begin position="55"/>
        <end position="78"/>
    </location>
</feature>
<name>A0A430HFE1_9BURK</name>
<accession>A0A430HFE1</accession>
<feature type="transmembrane region" description="Helical" evidence="1">
    <location>
        <begin position="29"/>
        <end position="48"/>
    </location>
</feature>